<feature type="transmembrane region" description="Helical" evidence="1">
    <location>
        <begin position="75"/>
        <end position="95"/>
    </location>
</feature>
<name>A0ABP6L8G1_9ACTN</name>
<dbReference type="Pfam" id="PF10825">
    <property type="entry name" value="DUF2752"/>
    <property type="match status" value="1"/>
</dbReference>
<feature type="chain" id="PRO_5046065323" evidence="2">
    <location>
        <begin position="26"/>
        <end position="146"/>
    </location>
</feature>
<accession>A0ABP6L8G1</accession>
<feature type="transmembrane region" description="Helical" evidence="1">
    <location>
        <begin position="115"/>
        <end position="135"/>
    </location>
</feature>
<sequence length="146" mass="14980">MPTSRTAGSRAAVAAALGVAALAGAAVAFVAAVDPGEPGHYPPCPFLVLTGLYCPGCGGLRAVHALAHGDPLTALGFNPLLVIMIPVLAALWGRWTLRAWHGGAPGPTGGRNPGMSVRPVYAWSLLAVTFAFWIARNLPFGEFLAP</sequence>
<evidence type="ECO:0000313" key="3">
    <source>
        <dbReference type="EMBL" id="GAA3033366.1"/>
    </source>
</evidence>
<keyword evidence="1" id="KW-0472">Membrane</keyword>
<protein>
    <submittedName>
        <fullName evidence="3">DUF2752 domain-containing protein</fullName>
    </submittedName>
</protein>
<comment type="caution">
    <text evidence="3">The sequence shown here is derived from an EMBL/GenBank/DDBJ whole genome shotgun (WGS) entry which is preliminary data.</text>
</comment>
<dbReference type="EMBL" id="BAAAWD010000019">
    <property type="protein sequence ID" value="GAA3033366.1"/>
    <property type="molecule type" value="Genomic_DNA"/>
</dbReference>
<keyword evidence="1" id="KW-0812">Transmembrane</keyword>
<evidence type="ECO:0000313" key="4">
    <source>
        <dbReference type="Proteomes" id="UP001499930"/>
    </source>
</evidence>
<evidence type="ECO:0000256" key="2">
    <source>
        <dbReference type="SAM" id="SignalP"/>
    </source>
</evidence>
<keyword evidence="2" id="KW-0732">Signal</keyword>
<evidence type="ECO:0000256" key="1">
    <source>
        <dbReference type="SAM" id="Phobius"/>
    </source>
</evidence>
<keyword evidence="1" id="KW-1133">Transmembrane helix</keyword>
<gene>
    <name evidence="3" type="ORF">GCM10017559_70940</name>
</gene>
<organism evidence="3 4">
    <name type="scientific">Streptosporangium longisporum</name>
    <dbReference type="NCBI Taxonomy" id="46187"/>
    <lineage>
        <taxon>Bacteria</taxon>
        <taxon>Bacillati</taxon>
        <taxon>Actinomycetota</taxon>
        <taxon>Actinomycetes</taxon>
        <taxon>Streptosporangiales</taxon>
        <taxon>Streptosporangiaceae</taxon>
        <taxon>Streptosporangium</taxon>
    </lineage>
</organism>
<reference evidence="4" key="1">
    <citation type="journal article" date="2019" name="Int. J. Syst. Evol. Microbiol.">
        <title>The Global Catalogue of Microorganisms (GCM) 10K type strain sequencing project: providing services to taxonomists for standard genome sequencing and annotation.</title>
        <authorList>
            <consortium name="The Broad Institute Genomics Platform"/>
            <consortium name="The Broad Institute Genome Sequencing Center for Infectious Disease"/>
            <person name="Wu L."/>
            <person name="Ma J."/>
        </authorList>
    </citation>
    <scope>NUCLEOTIDE SEQUENCE [LARGE SCALE GENOMIC DNA]</scope>
    <source>
        <strain evidence="4">JCM 3106</strain>
    </source>
</reference>
<dbReference type="RefSeq" id="WP_344904386.1">
    <property type="nucleotide sequence ID" value="NZ_BAAAWD010000019.1"/>
</dbReference>
<feature type="signal peptide" evidence="2">
    <location>
        <begin position="1"/>
        <end position="25"/>
    </location>
</feature>
<dbReference type="Proteomes" id="UP001499930">
    <property type="component" value="Unassembled WGS sequence"/>
</dbReference>
<proteinExistence type="predicted"/>
<keyword evidence="4" id="KW-1185">Reference proteome</keyword>
<dbReference type="InterPro" id="IPR021215">
    <property type="entry name" value="DUF2752"/>
</dbReference>